<dbReference type="InterPro" id="IPR000160">
    <property type="entry name" value="GGDEF_dom"/>
</dbReference>
<evidence type="ECO:0000313" key="2">
    <source>
        <dbReference type="EMBL" id="TWF43304.1"/>
    </source>
</evidence>
<dbReference type="Pfam" id="PF00990">
    <property type="entry name" value="GGDEF"/>
    <property type="match status" value="1"/>
</dbReference>
<comment type="caution">
    <text evidence="2">The sequence shown here is derived from an EMBL/GenBank/DDBJ whole genome shotgun (WGS) entry which is preliminary data.</text>
</comment>
<dbReference type="EMBL" id="VIWP01000022">
    <property type="protein sequence ID" value="TWF43304.1"/>
    <property type="molecule type" value="Genomic_DNA"/>
</dbReference>
<gene>
    <name evidence="2" type="ORF">FHW37_12213</name>
</gene>
<dbReference type="AlphaFoldDB" id="A0A561PYY3"/>
<dbReference type="InterPro" id="IPR043128">
    <property type="entry name" value="Rev_trsase/Diguanyl_cyclase"/>
</dbReference>
<dbReference type="SUPFAM" id="SSF55073">
    <property type="entry name" value="Nucleotide cyclase"/>
    <property type="match status" value="1"/>
</dbReference>
<feature type="domain" description="GGDEF" evidence="1">
    <location>
        <begin position="11"/>
        <end position="141"/>
    </location>
</feature>
<dbReference type="PANTHER" id="PTHR46663:SF2">
    <property type="entry name" value="GGDEF DOMAIN-CONTAINING PROTEIN"/>
    <property type="match status" value="1"/>
</dbReference>
<name>A0A561PYY3_9HYPH</name>
<dbReference type="PROSITE" id="PS50887">
    <property type="entry name" value="GGDEF"/>
    <property type="match status" value="1"/>
</dbReference>
<sequence>MIEFTALQSADGFAVLALDLDGFKDVNDAHGHAMGDVVLQTTSARLTSAVRETDLVARTGGDEFVVVVAGDQSRGEAAAERILARMREPIAIADEIADVRASIGGVWTGEKRDMSELLKEADALLYDAKAFGKDAVKFQSTSRTAS</sequence>
<dbReference type="Gene3D" id="3.30.70.270">
    <property type="match status" value="1"/>
</dbReference>
<protein>
    <submittedName>
        <fullName evidence="2">Diguanylate cyclase (GGDEF)-like protein</fullName>
    </submittedName>
</protein>
<organism evidence="2 3">
    <name type="scientific">Neorhizobium alkalisoli</name>
    <dbReference type="NCBI Taxonomy" id="528178"/>
    <lineage>
        <taxon>Bacteria</taxon>
        <taxon>Pseudomonadati</taxon>
        <taxon>Pseudomonadota</taxon>
        <taxon>Alphaproteobacteria</taxon>
        <taxon>Hyphomicrobiales</taxon>
        <taxon>Rhizobiaceae</taxon>
        <taxon>Rhizobium/Agrobacterium group</taxon>
        <taxon>Neorhizobium</taxon>
    </lineage>
</organism>
<evidence type="ECO:0000259" key="1">
    <source>
        <dbReference type="PROSITE" id="PS50887"/>
    </source>
</evidence>
<dbReference type="CDD" id="cd01949">
    <property type="entry name" value="GGDEF"/>
    <property type="match status" value="1"/>
</dbReference>
<reference evidence="2 3" key="1">
    <citation type="submission" date="2019-06" db="EMBL/GenBank/DDBJ databases">
        <title>Sorghum-associated microbial communities from plants grown in Nebraska, USA.</title>
        <authorList>
            <person name="Schachtman D."/>
        </authorList>
    </citation>
    <scope>NUCLEOTIDE SEQUENCE [LARGE SCALE GENOMIC DNA]</scope>
    <source>
        <strain evidence="2 3">1225</strain>
    </source>
</reference>
<dbReference type="InterPro" id="IPR029787">
    <property type="entry name" value="Nucleotide_cyclase"/>
</dbReference>
<dbReference type="PANTHER" id="PTHR46663">
    <property type="entry name" value="DIGUANYLATE CYCLASE DGCT-RELATED"/>
    <property type="match status" value="1"/>
</dbReference>
<accession>A0A561PYY3</accession>
<dbReference type="InterPro" id="IPR052163">
    <property type="entry name" value="DGC-Regulatory_Protein"/>
</dbReference>
<keyword evidence="3" id="KW-1185">Reference proteome</keyword>
<proteinExistence type="predicted"/>
<dbReference type="Proteomes" id="UP000320653">
    <property type="component" value="Unassembled WGS sequence"/>
</dbReference>
<evidence type="ECO:0000313" key="3">
    <source>
        <dbReference type="Proteomes" id="UP000320653"/>
    </source>
</evidence>
<dbReference type="NCBIfam" id="TIGR00254">
    <property type="entry name" value="GGDEF"/>
    <property type="match status" value="1"/>
</dbReference>
<dbReference type="SMART" id="SM00267">
    <property type="entry name" value="GGDEF"/>
    <property type="match status" value="1"/>
</dbReference>